<dbReference type="InterPro" id="IPR027417">
    <property type="entry name" value="P-loop_NTPase"/>
</dbReference>
<dbReference type="GO" id="GO:0003723">
    <property type="term" value="F:RNA binding"/>
    <property type="evidence" value="ECO:0007669"/>
    <property type="project" value="TreeGrafter"/>
</dbReference>
<proteinExistence type="predicted"/>
<name>D8LCZ3_ECTSI</name>
<feature type="compositionally biased region" description="Basic and acidic residues" evidence="5">
    <location>
        <begin position="53"/>
        <end position="63"/>
    </location>
</feature>
<evidence type="ECO:0000313" key="9">
    <source>
        <dbReference type="Proteomes" id="UP000002630"/>
    </source>
</evidence>
<feature type="region of interest" description="Disordered" evidence="5">
    <location>
        <begin position="84"/>
        <end position="126"/>
    </location>
</feature>
<feature type="domain" description="Helicase C-terminal" evidence="7">
    <location>
        <begin position="431"/>
        <end position="599"/>
    </location>
</feature>
<evidence type="ECO:0000259" key="7">
    <source>
        <dbReference type="PROSITE" id="PS51194"/>
    </source>
</evidence>
<dbReference type="InterPro" id="IPR011709">
    <property type="entry name" value="DEAD-box_helicase_OB_fold"/>
</dbReference>
<dbReference type="InterPro" id="IPR001650">
    <property type="entry name" value="Helicase_C-like"/>
</dbReference>
<feature type="compositionally biased region" description="Low complexity" evidence="5">
    <location>
        <begin position="1160"/>
        <end position="1181"/>
    </location>
</feature>
<evidence type="ECO:0000259" key="6">
    <source>
        <dbReference type="PROSITE" id="PS51192"/>
    </source>
</evidence>
<dbReference type="EMBL" id="FN647812">
    <property type="protein sequence ID" value="CBN78360.1"/>
    <property type="molecule type" value="Genomic_DNA"/>
</dbReference>
<dbReference type="InterPro" id="IPR014001">
    <property type="entry name" value="Helicase_ATP-bd"/>
</dbReference>
<dbReference type="PANTHER" id="PTHR18934">
    <property type="entry name" value="ATP-DEPENDENT RNA HELICASE"/>
    <property type="match status" value="1"/>
</dbReference>
<feature type="compositionally biased region" description="Gly residues" evidence="5">
    <location>
        <begin position="1042"/>
        <end position="1051"/>
    </location>
</feature>
<dbReference type="SMART" id="SM00490">
    <property type="entry name" value="HELICc"/>
    <property type="match status" value="1"/>
</dbReference>
<feature type="region of interest" description="Disordered" evidence="5">
    <location>
        <begin position="1029"/>
        <end position="1051"/>
    </location>
</feature>
<dbReference type="PROSITE" id="PS51194">
    <property type="entry name" value="HELICASE_CTER"/>
    <property type="match status" value="1"/>
</dbReference>
<evidence type="ECO:0000256" key="1">
    <source>
        <dbReference type="ARBA" id="ARBA00022741"/>
    </source>
</evidence>
<keyword evidence="1" id="KW-0547">Nucleotide-binding</keyword>
<keyword evidence="4" id="KW-0067">ATP-binding</keyword>
<evidence type="ECO:0000256" key="4">
    <source>
        <dbReference type="ARBA" id="ARBA00022840"/>
    </source>
</evidence>
<feature type="compositionally biased region" description="Gly residues" evidence="5">
    <location>
        <begin position="1291"/>
        <end position="1304"/>
    </location>
</feature>
<protein>
    <submittedName>
        <fullName evidence="8">Uncharacterized protein</fullName>
    </submittedName>
</protein>
<dbReference type="PROSITE" id="PS51192">
    <property type="entry name" value="HELICASE_ATP_BIND_1"/>
    <property type="match status" value="1"/>
</dbReference>
<dbReference type="Pfam" id="PF07717">
    <property type="entry name" value="OB_NTP_bind"/>
    <property type="match status" value="1"/>
</dbReference>
<dbReference type="Gene3D" id="1.20.120.1080">
    <property type="match status" value="1"/>
</dbReference>
<dbReference type="STRING" id="2880.D8LCZ3"/>
<feature type="compositionally biased region" description="Gly residues" evidence="5">
    <location>
        <begin position="1"/>
        <end position="11"/>
    </location>
</feature>
<dbReference type="InterPro" id="IPR011545">
    <property type="entry name" value="DEAD/DEAH_box_helicase_dom"/>
</dbReference>
<dbReference type="Gene3D" id="3.40.50.300">
    <property type="entry name" value="P-loop containing nucleotide triphosphate hydrolases"/>
    <property type="match status" value="2"/>
</dbReference>
<feature type="region of interest" description="Disordered" evidence="5">
    <location>
        <begin position="886"/>
        <end position="908"/>
    </location>
</feature>
<feature type="compositionally biased region" description="Basic residues" evidence="5">
    <location>
        <begin position="43"/>
        <end position="52"/>
    </location>
</feature>
<gene>
    <name evidence="8" type="ORF">Esi_0112_0031</name>
</gene>
<feature type="region of interest" description="Disordered" evidence="5">
    <location>
        <begin position="1"/>
        <end position="63"/>
    </location>
</feature>
<dbReference type="Pfam" id="PF04408">
    <property type="entry name" value="WHD_HA2"/>
    <property type="match status" value="1"/>
</dbReference>
<feature type="region of interest" description="Disordered" evidence="5">
    <location>
        <begin position="1077"/>
        <end position="1339"/>
    </location>
</feature>
<feature type="compositionally biased region" description="Gly residues" evidence="5">
    <location>
        <begin position="1182"/>
        <end position="1215"/>
    </location>
</feature>
<feature type="compositionally biased region" description="Gly residues" evidence="5">
    <location>
        <begin position="1225"/>
        <end position="1238"/>
    </location>
</feature>
<evidence type="ECO:0000256" key="2">
    <source>
        <dbReference type="ARBA" id="ARBA00022801"/>
    </source>
</evidence>
<dbReference type="GO" id="GO:0016787">
    <property type="term" value="F:hydrolase activity"/>
    <property type="evidence" value="ECO:0007669"/>
    <property type="project" value="UniProtKB-KW"/>
</dbReference>
<dbReference type="FunFam" id="1.20.120.1080:FF:000002">
    <property type="entry name" value="Putative ATP-dependent RNA helicase DHX36"/>
    <property type="match status" value="1"/>
</dbReference>
<feature type="compositionally biased region" description="Basic and acidic residues" evidence="5">
    <location>
        <begin position="1319"/>
        <end position="1330"/>
    </location>
</feature>
<dbReference type="eggNOG" id="KOG0920">
    <property type="taxonomic scope" value="Eukaryota"/>
</dbReference>
<sequence>MPGPGGGGGGNFQQRWEGKGNQSKGKAMNVNDMTPEDREAHLAHKAAQKHAQRLADPEPEKLEVPEQMLKEVYAAAQDVLHAKNDLRGRGSVDEKDGPRARRREVWGGNGSGVSIPPPPSHKGAAYEDIQTSRRKLPAYARQQDILEAINNNQVVVISGETGCGKTTTGGQQVTLVTHRGSSYGAAVTAGSMLWWHQVPQFLMDQYRYDGDGGDGGGDGGASKPYNIVCTQPRRISAIGVAERVAAERGEAVGGTVGYQIRLERRASEHTKLLFVTTGILLRRLQADPQLEGVTHVILDEVHERTVDSDFLIIILRDLVLQRKDLTLVLMSATLNADLFSNYFSQAPKLNIPGYTFPVEEYYLEDALELTRTQITPTVNRQGRVKRKPLDREQFGQKMSKLEHLRGRYSQRTLQSMAMFDESEVPLDVIVDLVRHVHAYEGEGAILIFLSGWEEISAVHDKLEALPEARAWRLYALHSQMPTSQQRDVFLRPPRGVRKIVIATNIAESSITIDDVVYVIDGGKHKEKSYDPEAKVQSLLPAWVSQASSKQRRGRAGRVQPGRCWHVYPRSKVSEMNEYQLPEIVRTSLESLCLQVRHLGLAAGGKGGVAGFINKALTPPGVVALDNALTLLTRIGAFRTNESLTPLGKHLALLPVEPQIGKALVLGCMLGCLDPVLTIAALLSQRNPFVMPMSKKEEADQAKRRFAQGEPSDHLCLYNAYEAWRMCPRRDQQEFCHVNFLSPSALRTASDVRGQFQTLLRDAGLIPRDREQLAELNRHSEMPKYWPVVRAAMCSGLYPNLVRVDYGKKKFKLLSADHSTLNPHPSSVTSEGNPFNRRWAYYHEMCRTPGGLFIYDLTEAAPLPLLLFGAGQRDPGRPGQLIHKLVTGPHIQGGGKKKKGKKKGYQAPPSVGPFAGVEPWVYFDVGRDVRRPLEDIRSALEYVVGEHVGGARSSERETRLINTVAQAFVGEEELANPPKPGGGHDRSQHHHGTMKAYNVDADDDYEFHRHGHGGSEYRGSGHGAYRGYGDGSSGANASSSSRGGDGGGGGSGGYGSSSAIGSGGHGGYSRGGGGTGGHYSSSSYSGGGGGSHVQNGAGYPPYGSSSGGGDRSGDHRGDSGRGGSGGHYGKSSPPLSEKPPSHSMAGGDVRYAAPQAAPKLGHSSSSMSGGGSSSMSGSAHAGGSFGGYGHYGGVGRSGGGGGGGGGAGPLGPGGGPARYNPSNGESSGGGGYQGGGRGDPGSVSQPRSLARPGGVASHEFTRGPMRPSTHSPVSTVLGGEYHNYAVPPGSAPLGGGSGGGEGGAGHPQHHYVSRSVPMSRGEDSRDRDGHGGRGGKRGRW</sequence>
<evidence type="ECO:0000256" key="3">
    <source>
        <dbReference type="ARBA" id="ARBA00022806"/>
    </source>
</evidence>
<dbReference type="GO" id="GO:0005524">
    <property type="term" value="F:ATP binding"/>
    <property type="evidence" value="ECO:0007669"/>
    <property type="project" value="UniProtKB-KW"/>
</dbReference>
<evidence type="ECO:0000313" key="8">
    <source>
        <dbReference type="EMBL" id="CBN78360.1"/>
    </source>
</evidence>
<dbReference type="EMBL" id="FN649727">
    <property type="protein sequence ID" value="CBN78360.1"/>
    <property type="molecule type" value="Genomic_DNA"/>
</dbReference>
<dbReference type="OrthoDB" id="5600252at2759"/>
<feature type="compositionally biased region" description="Low complexity" evidence="5">
    <location>
        <begin position="1032"/>
        <end position="1041"/>
    </location>
</feature>
<feature type="region of interest" description="Disordered" evidence="5">
    <location>
        <begin position="970"/>
        <end position="989"/>
    </location>
</feature>
<reference evidence="8 9" key="1">
    <citation type="journal article" date="2010" name="Nature">
        <title>The Ectocarpus genome and the independent evolution of multicellularity in brown algae.</title>
        <authorList>
            <person name="Cock J.M."/>
            <person name="Sterck L."/>
            <person name="Rouze P."/>
            <person name="Scornet D."/>
            <person name="Allen A.E."/>
            <person name="Amoutzias G."/>
            <person name="Anthouard V."/>
            <person name="Artiguenave F."/>
            <person name="Aury J.M."/>
            <person name="Badger J.H."/>
            <person name="Beszteri B."/>
            <person name="Billiau K."/>
            <person name="Bonnet E."/>
            <person name="Bothwell J.H."/>
            <person name="Bowler C."/>
            <person name="Boyen C."/>
            <person name="Brownlee C."/>
            <person name="Carrano C.J."/>
            <person name="Charrier B."/>
            <person name="Cho G.Y."/>
            <person name="Coelho S.M."/>
            <person name="Collen J."/>
            <person name="Corre E."/>
            <person name="Da Silva C."/>
            <person name="Delage L."/>
            <person name="Delaroque N."/>
            <person name="Dittami S.M."/>
            <person name="Doulbeau S."/>
            <person name="Elias M."/>
            <person name="Farnham G."/>
            <person name="Gachon C.M."/>
            <person name="Gschloessl B."/>
            <person name="Heesch S."/>
            <person name="Jabbari K."/>
            <person name="Jubin C."/>
            <person name="Kawai H."/>
            <person name="Kimura K."/>
            <person name="Kloareg B."/>
            <person name="Kupper F.C."/>
            <person name="Lang D."/>
            <person name="Le Bail A."/>
            <person name="Leblanc C."/>
            <person name="Lerouge P."/>
            <person name="Lohr M."/>
            <person name="Lopez P.J."/>
            <person name="Martens C."/>
            <person name="Maumus F."/>
            <person name="Michel G."/>
            <person name="Miranda-Saavedra D."/>
            <person name="Morales J."/>
            <person name="Moreau H."/>
            <person name="Motomura T."/>
            <person name="Nagasato C."/>
            <person name="Napoli C.A."/>
            <person name="Nelson D.R."/>
            <person name="Nyvall-Collen P."/>
            <person name="Peters A.F."/>
            <person name="Pommier C."/>
            <person name="Potin P."/>
            <person name="Poulain J."/>
            <person name="Quesneville H."/>
            <person name="Read B."/>
            <person name="Rensing S.A."/>
            <person name="Ritter A."/>
            <person name="Rousvoal S."/>
            <person name="Samanta M."/>
            <person name="Samson G."/>
            <person name="Schroeder D.C."/>
            <person name="Segurens B."/>
            <person name="Strittmatter M."/>
            <person name="Tonon T."/>
            <person name="Tregear J.W."/>
            <person name="Valentin K."/>
            <person name="von Dassow P."/>
            <person name="Yamagishi T."/>
            <person name="Van de Peer Y."/>
            <person name="Wincker P."/>
        </authorList>
    </citation>
    <scope>NUCLEOTIDE SEQUENCE [LARGE SCALE GENOMIC DNA]</scope>
    <source>
        <strain evidence="9">Ec32 / CCAP1310/4</strain>
    </source>
</reference>
<evidence type="ECO:0000256" key="5">
    <source>
        <dbReference type="SAM" id="MobiDB-lite"/>
    </source>
</evidence>
<organism evidence="8 9">
    <name type="scientific">Ectocarpus siliculosus</name>
    <name type="common">Brown alga</name>
    <name type="synonym">Conferva siliculosa</name>
    <dbReference type="NCBI Taxonomy" id="2880"/>
    <lineage>
        <taxon>Eukaryota</taxon>
        <taxon>Sar</taxon>
        <taxon>Stramenopiles</taxon>
        <taxon>Ochrophyta</taxon>
        <taxon>PX clade</taxon>
        <taxon>Phaeophyceae</taxon>
        <taxon>Ectocarpales</taxon>
        <taxon>Ectocarpaceae</taxon>
        <taxon>Ectocarpus</taxon>
    </lineage>
</organism>
<dbReference type="CDD" id="cd17917">
    <property type="entry name" value="DEXHc_RHA-like"/>
    <property type="match status" value="1"/>
</dbReference>
<dbReference type="InterPro" id="IPR007502">
    <property type="entry name" value="Helicase-assoc_dom"/>
</dbReference>
<dbReference type="InterPro" id="IPR048333">
    <property type="entry name" value="HA2_WH"/>
</dbReference>
<dbReference type="Pfam" id="PF21010">
    <property type="entry name" value="HA2_C"/>
    <property type="match status" value="1"/>
</dbReference>
<feature type="domain" description="Helicase ATP-binding" evidence="6">
    <location>
        <begin position="146"/>
        <end position="352"/>
    </location>
</feature>
<keyword evidence="3" id="KW-0347">Helicase</keyword>
<dbReference type="SMART" id="SM00487">
    <property type="entry name" value="DEXDc"/>
    <property type="match status" value="1"/>
</dbReference>
<keyword evidence="9" id="KW-1185">Reference proteome</keyword>
<dbReference type="GO" id="GO:0004386">
    <property type="term" value="F:helicase activity"/>
    <property type="evidence" value="ECO:0007669"/>
    <property type="project" value="UniProtKB-KW"/>
</dbReference>
<dbReference type="CDD" id="cd18791">
    <property type="entry name" value="SF2_C_RHA"/>
    <property type="match status" value="1"/>
</dbReference>
<dbReference type="Pfam" id="PF00271">
    <property type="entry name" value="Helicase_C"/>
    <property type="match status" value="1"/>
</dbReference>
<accession>D8LCZ3</accession>
<dbReference type="PANTHER" id="PTHR18934:SF237">
    <property type="entry name" value="ATP-DEPENDENT DNA_RNA HELICASE DHX36"/>
    <property type="match status" value="1"/>
</dbReference>
<dbReference type="SUPFAM" id="SSF52540">
    <property type="entry name" value="P-loop containing nucleoside triphosphate hydrolases"/>
    <property type="match status" value="1"/>
</dbReference>
<keyword evidence="2" id="KW-0378">Hydrolase</keyword>
<dbReference type="Pfam" id="PF00270">
    <property type="entry name" value="DEAD"/>
    <property type="match status" value="1"/>
</dbReference>
<dbReference type="Proteomes" id="UP000002630">
    <property type="component" value="Linkage Group LG02"/>
</dbReference>
<feature type="compositionally biased region" description="Basic residues" evidence="5">
    <location>
        <begin position="894"/>
        <end position="903"/>
    </location>
</feature>
<dbReference type="InParanoid" id="D8LCZ3"/>
<dbReference type="GO" id="GO:0005634">
    <property type="term" value="C:nucleus"/>
    <property type="evidence" value="ECO:0007669"/>
    <property type="project" value="TreeGrafter"/>
</dbReference>
<dbReference type="SMART" id="SM00847">
    <property type="entry name" value="HA2"/>
    <property type="match status" value="1"/>
</dbReference>
<feature type="compositionally biased region" description="Basic and acidic residues" evidence="5">
    <location>
        <begin position="84"/>
        <end position="105"/>
    </location>
</feature>
<dbReference type="FunFam" id="3.40.50.300:FF:001922">
    <property type="entry name" value="DEAH (Asp-Glu-Ala-His) box polypeptide 29"/>
    <property type="match status" value="1"/>
</dbReference>